<dbReference type="EMBL" id="LNQN01000002">
    <property type="protein sequence ID" value="KSU83095.1"/>
    <property type="molecule type" value="Genomic_DNA"/>
</dbReference>
<protein>
    <recommendedName>
        <fullName evidence="3">Flagellar protein</fullName>
    </recommendedName>
</protein>
<dbReference type="Proteomes" id="UP000054099">
    <property type="component" value="Unassembled WGS sequence"/>
</dbReference>
<dbReference type="AlphaFoldDB" id="A0A0V8J7D8"/>
<name>A0A0V8J7D8_9BACL</name>
<gene>
    <name evidence="1" type="ORF">AS030_10935</name>
</gene>
<evidence type="ECO:0000313" key="1">
    <source>
        <dbReference type="EMBL" id="KSU83095.1"/>
    </source>
</evidence>
<dbReference type="OrthoDB" id="1739831at2"/>
<comment type="caution">
    <text evidence="1">The sequence shown here is derived from an EMBL/GenBank/DDBJ whole genome shotgun (WGS) entry which is preliminary data.</text>
</comment>
<sequence length="128" mass="15194">MKELKNCPNCGNLFVKHLRPLCDTCFRNEEAMFEKVASYIRKKENRQASLHEVQENTGVPEAKITWFIRQGRIQVAHLPHFYYECEMCEQPIQEGRLCQSCKNDIRTELETRPTEKNYEKLGKSYHIK</sequence>
<dbReference type="InterPro" id="IPR022258">
    <property type="entry name" value="Flagellar_operon_YvyF"/>
</dbReference>
<keyword evidence="2" id="KW-1185">Reference proteome</keyword>
<evidence type="ECO:0000313" key="2">
    <source>
        <dbReference type="Proteomes" id="UP000054099"/>
    </source>
</evidence>
<dbReference type="RefSeq" id="WP_061971887.1">
    <property type="nucleotide sequence ID" value="NZ_FMAV01000002.1"/>
</dbReference>
<proteinExistence type="predicted"/>
<accession>A0A0V8J7D8</accession>
<reference evidence="1 2" key="1">
    <citation type="journal article" date="2014" name="Antonie Van Leeuwenhoek">
        <title>Fictibacillus enclensis sp. nov., isolated from marine sediment.</title>
        <authorList>
            <person name="Dastager S.G."/>
            <person name="Mawlankar R."/>
            <person name="Srinivasan K."/>
            <person name="Tang S.K."/>
            <person name="Lee J.C."/>
            <person name="Ramana V.V."/>
            <person name="Shouche Y.S."/>
        </authorList>
    </citation>
    <scope>NUCLEOTIDE SEQUENCE [LARGE SCALE GENOMIC DNA]</scope>
    <source>
        <strain evidence="1 2">NIO-1003</strain>
    </source>
</reference>
<organism evidence="1 2">
    <name type="scientific">Fictibacillus enclensis</name>
    <dbReference type="NCBI Taxonomy" id="1017270"/>
    <lineage>
        <taxon>Bacteria</taxon>
        <taxon>Bacillati</taxon>
        <taxon>Bacillota</taxon>
        <taxon>Bacilli</taxon>
        <taxon>Bacillales</taxon>
        <taxon>Fictibacillaceae</taxon>
        <taxon>Fictibacillus</taxon>
    </lineage>
</organism>
<dbReference type="NCBIfam" id="TIGR03826">
    <property type="entry name" value="YvyF"/>
    <property type="match status" value="1"/>
</dbReference>
<evidence type="ECO:0008006" key="3">
    <source>
        <dbReference type="Google" id="ProtNLM"/>
    </source>
</evidence>